<evidence type="ECO:0000256" key="2">
    <source>
        <dbReference type="ARBA" id="ARBA00007663"/>
    </source>
</evidence>
<feature type="domain" description="YrdC-like" evidence="8">
    <location>
        <begin position="28"/>
        <end position="249"/>
    </location>
</feature>
<organism evidence="9 10">
    <name type="scientific">Schistosoma japonicum</name>
    <name type="common">Blood fluke</name>
    <dbReference type="NCBI Taxonomy" id="6182"/>
    <lineage>
        <taxon>Eukaryota</taxon>
        <taxon>Metazoa</taxon>
        <taxon>Spiralia</taxon>
        <taxon>Lophotrochozoa</taxon>
        <taxon>Platyhelminthes</taxon>
        <taxon>Trematoda</taxon>
        <taxon>Digenea</taxon>
        <taxon>Strigeidida</taxon>
        <taxon>Schistosomatoidea</taxon>
        <taxon>Schistosomatidae</taxon>
        <taxon>Schistosoma</taxon>
    </lineage>
</organism>
<dbReference type="SUPFAM" id="SSF55821">
    <property type="entry name" value="YrdC/RibB"/>
    <property type="match status" value="1"/>
</dbReference>
<dbReference type="GO" id="GO:0005737">
    <property type="term" value="C:cytoplasm"/>
    <property type="evidence" value="ECO:0007669"/>
    <property type="project" value="UniProtKB-SubCell"/>
</dbReference>
<dbReference type="EMBL" id="SKCS01000479">
    <property type="protein sequence ID" value="TNN06127.1"/>
    <property type="molecule type" value="Genomic_DNA"/>
</dbReference>
<keyword evidence="10" id="KW-1185">Reference proteome</keyword>
<dbReference type="InterPro" id="IPR006070">
    <property type="entry name" value="Sua5-like_dom"/>
</dbReference>
<protein>
    <recommendedName>
        <fullName evidence="4">Threonylcarbamoyl-AMP synthase</fullName>
        <ecNumber evidence="3">2.7.7.87</ecNumber>
    </recommendedName>
</protein>
<dbReference type="Gene3D" id="3.90.870.10">
    <property type="entry name" value="DHBP synthase"/>
    <property type="match status" value="1"/>
</dbReference>
<dbReference type="GO" id="GO:0006450">
    <property type="term" value="P:regulation of translational fidelity"/>
    <property type="evidence" value="ECO:0007669"/>
    <property type="project" value="TreeGrafter"/>
</dbReference>
<dbReference type="PANTHER" id="PTHR17490:SF10">
    <property type="entry name" value="THREONYLCARBAMOYL-AMP SYNTHASE"/>
    <property type="match status" value="1"/>
</dbReference>
<comment type="catalytic activity">
    <reaction evidence="7">
        <text>L-threonine + hydrogencarbonate + ATP = L-threonylcarbamoyladenylate + diphosphate + H2O</text>
        <dbReference type="Rhea" id="RHEA:36407"/>
        <dbReference type="ChEBI" id="CHEBI:15377"/>
        <dbReference type="ChEBI" id="CHEBI:17544"/>
        <dbReference type="ChEBI" id="CHEBI:30616"/>
        <dbReference type="ChEBI" id="CHEBI:33019"/>
        <dbReference type="ChEBI" id="CHEBI:57926"/>
        <dbReference type="ChEBI" id="CHEBI:73682"/>
        <dbReference type="EC" id="2.7.7.87"/>
    </reaction>
</comment>
<evidence type="ECO:0000256" key="6">
    <source>
        <dbReference type="ARBA" id="ARBA00022679"/>
    </source>
</evidence>
<keyword evidence="6" id="KW-0808">Transferase</keyword>
<evidence type="ECO:0000259" key="8">
    <source>
        <dbReference type="PROSITE" id="PS51163"/>
    </source>
</evidence>
<dbReference type="Pfam" id="PF01300">
    <property type="entry name" value="Sua5_yciO_yrdC"/>
    <property type="match status" value="1"/>
</dbReference>
<sequence>MLSPKLFHILAHTYPVMNNKIITLKDASLNLNTIVQLISHGCGVIALPTDTVYGLACSVYNTESIERIRRIKGRSETKPMAICLDQVSHISHWCDTKNIPTGLLSDLLPGPVTVLLPRFPDKLQDPLNCHLNPGERRVGIRIPDSGFIRKLISALHEQTKLSSTSGNDEYSGGGHPLVLTSANLSGQPSAIQIEEFSEIWPSIDLIVNGGPIQPSLPSVNLDYNRSGSTIIDLCDCDKSIYYVVRSGSAYDATVAVLEDRYNLSLAKY</sequence>
<dbReference type="InterPro" id="IPR050156">
    <property type="entry name" value="TC-AMP_synthase_SUA5"/>
</dbReference>
<dbReference type="OrthoDB" id="3648309at2759"/>
<name>A0A4Z2CPD9_SCHJA</name>
<evidence type="ECO:0000256" key="4">
    <source>
        <dbReference type="ARBA" id="ARBA00015492"/>
    </source>
</evidence>
<dbReference type="STRING" id="6182.A0A4Z2CPD9"/>
<comment type="similarity">
    <text evidence="2">Belongs to the SUA5 family.</text>
</comment>
<dbReference type="EC" id="2.7.7.87" evidence="3"/>
<evidence type="ECO:0000256" key="7">
    <source>
        <dbReference type="ARBA" id="ARBA00048366"/>
    </source>
</evidence>
<dbReference type="PROSITE" id="PS51163">
    <property type="entry name" value="YRDC"/>
    <property type="match status" value="1"/>
</dbReference>
<proteinExistence type="inferred from homology"/>
<dbReference type="EMBL" id="SKCS01000479">
    <property type="protein sequence ID" value="TNN06125.1"/>
    <property type="molecule type" value="Genomic_DNA"/>
</dbReference>
<dbReference type="Proteomes" id="UP000311919">
    <property type="component" value="Unassembled WGS sequence"/>
</dbReference>
<dbReference type="PANTHER" id="PTHR17490">
    <property type="entry name" value="SUA5"/>
    <property type="match status" value="1"/>
</dbReference>
<dbReference type="GO" id="GO:0061710">
    <property type="term" value="F:L-threonylcarbamoyladenylate synthase"/>
    <property type="evidence" value="ECO:0007669"/>
    <property type="project" value="UniProtKB-EC"/>
</dbReference>
<dbReference type="InterPro" id="IPR017945">
    <property type="entry name" value="DHBP_synth_RibB-like_a/b_dom"/>
</dbReference>
<accession>A0A4Z2CPD9</accession>
<keyword evidence="5" id="KW-0963">Cytoplasm</keyword>
<reference evidence="9 10" key="1">
    <citation type="submission" date="2019-03" db="EMBL/GenBank/DDBJ databases">
        <title>An improved genome assembly of the fluke Schistosoma japonicum.</title>
        <authorList>
            <person name="Hu W."/>
            <person name="Luo F."/>
            <person name="Yin M."/>
            <person name="Mo X."/>
            <person name="Sun C."/>
            <person name="Wu Q."/>
            <person name="Zhu B."/>
            <person name="Xiang M."/>
            <person name="Wang J."/>
            <person name="Wang Y."/>
            <person name="Zhang T."/>
            <person name="Xu B."/>
            <person name="Zheng H."/>
            <person name="Feng Z."/>
        </authorList>
    </citation>
    <scope>NUCLEOTIDE SEQUENCE [LARGE SCALE GENOMIC DNA]</scope>
    <source>
        <strain evidence="9">HuSjv2</strain>
        <tissue evidence="9">Worms</tissue>
    </source>
</reference>
<evidence type="ECO:0000313" key="10">
    <source>
        <dbReference type="Proteomes" id="UP000311919"/>
    </source>
</evidence>
<gene>
    <name evidence="9" type="ORF">EWB00_008570</name>
</gene>
<evidence type="ECO:0000256" key="3">
    <source>
        <dbReference type="ARBA" id="ARBA00012584"/>
    </source>
</evidence>
<comment type="subcellular location">
    <subcellularLocation>
        <location evidence="1">Cytoplasm</location>
    </subcellularLocation>
</comment>
<dbReference type="GO" id="GO:0003725">
    <property type="term" value="F:double-stranded RNA binding"/>
    <property type="evidence" value="ECO:0007669"/>
    <property type="project" value="InterPro"/>
</dbReference>
<comment type="caution">
    <text evidence="9">The sequence shown here is derived from an EMBL/GenBank/DDBJ whole genome shotgun (WGS) entry which is preliminary data.</text>
</comment>
<dbReference type="AlphaFoldDB" id="A0A4Z2CPD9"/>
<evidence type="ECO:0000313" key="9">
    <source>
        <dbReference type="EMBL" id="TNN06127.1"/>
    </source>
</evidence>
<dbReference type="GO" id="GO:0000049">
    <property type="term" value="F:tRNA binding"/>
    <property type="evidence" value="ECO:0007669"/>
    <property type="project" value="TreeGrafter"/>
</dbReference>
<evidence type="ECO:0000256" key="1">
    <source>
        <dbReference type="ARBA" id="ARBA00004496"/>
    </source>
</evidence>
<evidence type="ECO:0000256" key="5">
    <source>
        <dbReference type="ARBA" id="ARBA00022490"/>
    </source>
</evidence>